<evidence type="ECO:0000256" key="7">
    <source>
        <dbReference type="RuleBase" id="RU000620"/>
    </source>
</evidence>
<dbReference type="Gene3D" id="4.10.490.10">
    <property type="entry name" value="High potential iron-sulphur protein"/>
    <property type="match status" value="1"/>
</dbReference>
<dbReference type="RefSeq" id="WP_184174212.1">
    <property type="nucleotide sequence ID" value="NZ_JACHGF010000003.1"/>
</dbReference>
<dbReference type="GO" id="GO:0046872">
    <property type="term" value="F:metal ion binding"/>
    <property type="evidence" value="ECO:0007669"/>
    <property type="project" value="UniProtKB-KW"/>
</dbReference>
<dbReference type="InterPro" id="IPR036369">
    <property type="entry name" value="HIPIP_sf"/>
</dbReference>
<keyword evidence="8" id="KW-0732">Signal</keyword>
<dbReference type="AlphaFoldDB" id="A0A840TRS8"/>
<evidence type="ECO:0000256" key="2">
    <source>
        <dbReference type="ARBA" id="ARBA00022485"/>
    </source>
</evidence>
<comment type="function">
    <text evidence="7">Specific class of high-redox-potential 4Fe-4S ferredoxins. Functions in anaerobic electron transport in most purple and in some other photosynthetic bacteria and in at least one genus (Paracoccus) of halophilic, denitrifying bacteria.</text>
</comment>
<organism evidence="10 11">
    <name type="scientific">Rhabdobacter roseus</name>
    <dbReference type="NCBI Taxonomy" id="1655419"/>
    <lineage>
        <taxon>Bacteria</taxon>
        <taxon>Pseudomonadati</taxon>
        <taxon>Bacteroidota</taxon>
        <taxon>Cytophagia</taxon>
        <taxon>Cytophagales</taxon>
        <taxon>Cytophagaceae</taxon>
        <taxon>Rhabdobacter</taxon>
    </lineage>
</organism>
<dbReference type="Pfam" id="PF01355">
    <property type="entry name" value="HIPIP"/>
    <property type="match status" value="1"/>
</dbReference>
<gene>
    <name evidence="10" type="ORF">HNQ92_002405</name>
</gene>
<dbReference type="GO" id="GO:0009055">
    <property type="term" value="F:electron transfer activity"/>
    <property type="evidence" value="ECO:0007669"/>
    <property type="project" value="InterPro"/>
</dbReference>
<accession>A0A840TRS8</accession>
<evidence type="ECO:0000256" key="4">
    <source>
        <dbReference type="ARBA" id="ARBA00022982"/>
    </source>
</evidence>
<feature type="domain" description="High potential iron-sulfur proteins family profile" evidence="9">
    <location>
        <begin position="51"/>
        <end position="120"/>
    </location>
</feature>
<comment type="caution">
    <text evidence="10">The sequence shown here is derived from an EMBL/GenBank/DDBJ whole genome shotgun (WGS) entry which is preliminary data.</text>
</comment>
<keyword evidence="3 7" id="KW-0479">Metal-binding</keyword>
<dbReference type="Proteomes" id="UP000557307">
    <property type="component" value="Unassembled WGS sequence"/>
</dbReference>
<evidence type="ECO:0000313" key="10">
    <source>
        <dbReference type="EMBL" id="MBB5284262.1"/>
    </source>
</evidence>
<comment type="subunit">
    <text evidence="7">Homodimer.</text>
</comment>
<evidence type="ECO:0000256" key="1">
    <source>
        <dbReference type="ARBA" id="ARBA00022448"/>
    </source>
</evidence>
<evidence type="ECO:0000256" key="3">
    <source>
        <dbReference type="ARBA" id="ARBA00022723"/>
    </source>
</evidence>
<proteinExistence type="inferred from homology"/>
<reference evidence="10 11" key="1">
    <citation type="submission" date="2020-08" db="EMBL/GenBank/DDBJ databases">
        <title>Genomic Encyclopedia of Type Strains, Phase IV (KMG-IV): sequencing the most valuable type-strain genomes for metagenomic binning, comparative biology and taxonomic classification.</title>
        <authorList>
            <person name="Goeker M."/>
        </authorList>
    </citation>
    <scope>NUCLEOTIDE SEQUENCE [LARGE SCALE GENOMIC DNA]</scope>
    <source>
        <strain evidence="10 11">DSM 105074</strain>
    </source>
</reference>
<evidence type="ECO:0000256" key="8">
    <source>
        <dbReference type="SAM" id="SignalP"/>
    </source>
</evidence>
<evidence type="ECO:0000256" key="5">
    <source>
        <dbReference type="ARBA" id="ARBA00023004"/>
    </source>
</evidence>
<feature type="chain" id="PRO_5032653282" description="High-potential iron-sulfur protein" evidence="8">
    <location>
        <begin position="26"/>
        <end position="122"/>
    </location>
</feature>
<evidence type="ECO:0000259" key="9">
    <source>
        <dbReference type="PROSITE" id="PS51373"/>
    </source>
</evidence>
<keyword evidence="1 7" id="KW-0813">Transport</keyword>
<dbReference type="SUPFAM" id="SSF57652">
    <property type="entry name" value="HIPIP (high potential iron protein)"/>
    <property type="match status" value="1"/>
</dbReference>
<keyword evidence="4 7" id="KW-0249">Electron transport</keyword>
<evidence type="ECO:0000256" key="6">
    <source>
        <dbReference type="ARBA" id="ARBA00023014"/>
    </source>
</evidence>
<protein>
    <recommendedName>
        <fullName evidence="7">High-potential iron-sulfur protein</fullName>
        <shortName evidence="7">HiPIP</shortName>
    </recommendedName>
</protein>
<keyword evidence="6 7" id="KW-0411">Iron-sulfur</keyword>
<dbReference type="GO" id="GO:0051539">
    <property type="term" value="F:4 iron, 4 sulfur cluster binding"/>
    <property type="evidence" value="ECO:0007669"/>
    <property type="project" value="UniProtKB-KW"/>
</dbReference>
<evidence type="ECO:0000313" key="11">
    <source>
        <dbReference type="Proteomes" id="UP000557307"/>
    </source>
</evidence>
<feature type="signal peptide" evidence="8">
    <location>
        <begin position="1"/>
        <end position="25"/>
    </location>
</feature>
<dbReference type="EMBL" id="JACHGF010000003">
    <property type="protein sequence ID" value="MBB5284262.1"/>
    <property type="molecule type" value="Genomic_DNA"/>
</dbReference>
<keyword evidence="5 7" id="KW-0408">Iron</keyword>
<dbReference type="InterPro" id="IPR006311">
    <property type="entry name" value="TAT_signal"/>
</dbReference>
<dbReference type="PROSITE" id="PS51318">
    <property type="entry name" value="TAT"/>
    <property type="match status" value="1"/>
</dbReference>
<sequence length="122" mass="13216">MSKNTIFSRRLFLIRSLGASTSLTAAALLASSCQKKEASQEATSQVPLDPCEDFSGLTEKDLAARKQLGYVESSPIADSRCGNCQLWLPPQNGKACGTCQLFKGPVYTTAYCTYWAPQHSDS</sequence>
<keyword evidence="2 7" id="KW-0004">4Fe-4S</keyword>
<dbReference type="PROSITE" id="PS51257">
    <property type="entry name" value="PROKAR_LIPOPROTEIN"/>
    <property type="match status" value="1"/>
</dbReference>
<keyword evidence="11" id="KW-1185">Reference proteome</keyword>
<name>A0A840TRS8_9BACT</name>
<dbReference type="GO" id="GO:0019646">
    <property type="term" value="P:aerobic electron transport chain"/>
    <property type="evidence" value="ECO:0007669"/>
    <property type="project" value="InterPro"/>
</dbReference>
<dbReference type="InterPro" id="IPR000170">
    <property type="entry name" value="High_potential_FeS_prot"/>
</dbReference>
<comment type="similarity">
    <text evidence="7">Belongs to the high-potential iron-sulfur protein (HiPIP) family.</text>
</comment>
<dbReference type="PROSITE" id="PS51373">
    <property type="entry name" value="HIPIP"/>
    <property type="match status" value="1"/>
</dbReference>